<gene>
    <name evidence="3" type="ORF">OG849_06010</name>
</gene>
<reference evidence="3 4" key="1">
    <citation type="submission" date="2022-10" db="EMBL/GenBank/DDBJ databases">
        <title>The complete genomes of actinobacterial strains from the NBC collection.</title>
        <authorList>
            <person name="Joergensen T.S."/>
            <person name="Alvarez Arevalo M."/>
            <person name="Sterndorff E.B."/>
            <person name="Faurdal D."/>
            <person name="Vuksanovic O."/>
            <person name="Mourched A.-S."/>
            <person name="Charusanti P."/>
            <person name="Shaw S."/>
            <person name="Blin K."/>
            <person name="Weber T."/>
        </authorList>
    </citation>
    <scope>NUCLEOTIDE SEQUENCE [LARGE SCALE GENOMIC DNA]</scope>
    <source>
        <strain evidence="3 4">NBC 01792</strain>
    </source>
</reference>
<name>A0ABZ1ERR8_9ACTN</name>
<evidence type="ECO:0000259" key="2">
    <source>
        <dbReference type="Pfam" id="PF20466"/>
    </source>
</evidence>
<evidence type="ECO:0000313" key="4">
    <source>
        <dbReference type="Proteomes" id="UP001356428"/>
    </source>
</evidence>
<sequence length="287" mass="32263">MNGEDLNSRPDCSASRWVINFHDWPEERAREYPEVFAIVDHHVKPERLKNNRKLRRERWWQFAERAPRLYSTISGLDRVLVVARVSKTAMPVFVPTGQVASEQTVTFATDSSAELALLSSSIHHAWAVSRASSLKGDLRYTPSDVYETMPQPDENAEMLEAGKVLEMSQRAIMTERGIGLTGLYNLLHSSAGNDDCDIRALREAQSAVDSSVLNGYGWRDLHFEYDLIETRQGIRFTIPQGMKIELCDRLLELNHALFAGGVTRNSEASHTCGPSPADVNRSEGTLF</sequence>
<dbReference type="Pfam" id="PF20466">
    <property type="entry name" value="MmeI_TRD"/>
    <property type="match status" value="1"/>
</dbReference>
<evidence type="ECO:0000256" key="1">
    <source>
        <dbReference type="SAM" id="MobiDB-lite"/>
    </source>
</evidence>
<dbReference type="Proteomes" id="UP001356428">
    <property type="component" value="Chromosome"/>
</dbReference>
<protein>
    <recommendedName>
        <fullName evidence="2">MmeI-like target recognition domain-containing protein</fullName>
    </recommendedName>
</protein>
<organism evidence="3 4">
    <name type="scientific">Streptomyces cyaneofuscatus</name>
    <dbReference type="NCBI Taxonomy" id="66883"/>
    <lineage>
        <taxon>Bacteria</taxon>
        <taxon>Bacillati</taxon>
        <taxon>Actinomycetota</taxon>
        <taxon>Actinomycetes</taxon>
        <taxon>Kitasatosporales</taxon>
        <taxon>Streptomycetaceae</taxon>
        <taxon>Streptomyces</taxon>
    </lineage>
</organism>
<dbReference type="InterPro" id="IPR046820">
    <property type="entry name" value="MmeI_TRD"/>
</dbReference>
<keyword evidence="4" id="KW-1185">Reference proteome</keyword>
<feature type="region of interest" description="Disordered" evidence="1">
    <location>
        <begin position="265"/>
        <end position="287"/>
    </location>
</feature>
<proteinExistence type="predicted"/>
<feature type="domain" description="MmeI-like target recognition" evidence="2">
    <location>
        <begin position="14"/>
        <end position="153"/>
    </location>
</feature>
<accession>A0ABZ1ERR8</accession>
<dbReference type="EMBL" id="CP109083">
    <property type="protein sequence ID" value="WSB06821.1"/>
    <property type="molecule type" value="Genomic_DNA"/>
</dbReference>
<evidence type="ECO:0000313" key="3">
    <source>
        <dbReference type="EMBL" id="WSB06821.1"/>
    </source>
</evidence>